<reference evidence="1 2" key="1">
    <citation type="submission" date="2016-05" db="EMBL/GenBank/DDBJ databases">
        <title>Complete genome sequence of Rathayibacter tritici NCPPB 1953.</title>
        <authorList>
            <person name="Park J."/>
            <person name="Lee H.-H."/>
            <person name="Lee S.-W."/>
            <person name="Seo Y.-S."/>
        </authorList>
    </citation>
    <scope>NUCLEOTIDE SEQUENCE [LARGE SCALE GENOMIC DNA]</scope>
    <source>
        <strain evidence="1 2">NCPPB 1953</strain>
    </source>
</reference>
<name>A0A160KPA5_9MICO</name>
<dbReference type="OrthoDB" id="3698359at2"/>
<evidence type="ECO:0000313" key="1">
    <source>
        <dbReference type="EMBL" id="AND15260.1"/>
    </source>
</evidence>
<dbReference type="EMBL" id="CP015515">
    <property type="protein sequence ID" value="AND15260.1"/>
    <property type="molecule type" value="Genomic_DNA"/>
</dbReference>
<accession>A0A160KPA5</accession>
<sequence length="212" mass="23570">MRSVSEVVAGSVPAHLQGAVAVLNAEETVWEAMLGGWRAQQFARNLAPSTVDRRRDLVTRFRVYADAYPWSWTVGAVDEFFLELRAVGGAAQSTILSYQGALRMFLEYVCDPRYGWVEQCWQRFGDHPAQVFHEWNTAGHAQNGIAQPGTLTTRLQDAGINLRAARNATLRALVLEIPAAIVADSLGYSYQIADKHRRNSGATFSNYISHRS</sequence>
<dbReference type="Proteomes" id="UP000077071">
    <property type="component" value="Chromosome"/>
</dbReference>
<dbReference type="KEGG" id="rtn:A6122_0091"/>
<proteinExistence type="predicted"/>
<organism evidence="1 2">
    <name type="scientific">Rathayibacter tritici</name>
    <dbReference type="NCBI Taxonomy" id="33888"/>
    <lineage>
        <taxon>Bacteria</taxon>
        <taxon>Bacillati</taxon>
        <taxon>Actinomycetota</taxon>
        <taxon>Actinomycetes</taxon>
        <taxon>Micrococcales</taxon>
        <taxon>Microbacteriaceae</taxon>
        <taxon>Rathayibacter</taxon>
    </lineage>
</organism>
<dbReference type="RefSeq" id="WP_068250236.1">
    <property type="nucleotide sequence ID" value="NZ_CP015515.1"/>
</dbReference>
<keyword evidence="2" id="KW-1185">Reference proteome</keyword>
<gene>
    <name evidence="1" type="ORF">A6122_0091</name>
</gene>
<evidence type="ECO:0000313" key="2">
    <source>
        <dbReference type="Proteomes" id="UP000077071"/>
    </source>
</evidence>
<dbReference type="AlphaFoldDB" id="A0A160KPA5"/>
<protein>
    <submittedName>
        <fullName evidence="1">Integrase</fullName>
    </submittedName>
</protein>
<dbReference type="PATRIC" id="fig|33888.3.peg.108"/>
<dbReference type="STRING" id="33888.A6122_0091"/>